<keyword evidence="6" id="KW-0695">RNA-directed DNA polymerase</keyword>
<accession>A0A6S7JBA8</accession>
<name>A0A6S7JBA8_PARCT</name>
<protein>
    <submittedName>
        <fullName evidence="10">Transposon Ty3-G Gag-Pol poly</fullName>
    </submittedName>
</protein>
<dbReference type="CDD" id="cd01647">
    <property type="entry name" value="RT_LTR"/>
    <property type="match status" value="1"/>
</dbReference>
<dbReference type="Proteomes" id="UP001152795">
    <property type="component" value="Unassembled WGS sequence"/>
</dbReference>
<keyword evidence="5" id="KW-0378">Hydrolase</keyword>
<dbReference type="GO" id="GO:0003676">
    <property type="term" value="F:nucleic acid binding"/>
    <property type="evidence" value="ECO:0007669"/>
    <property type="project" value="InterPro"/>
</dbReference>
<dbReference type="InterPro" id="IPR050951">
    <property type="entry name" value="Retrovirus_Pol_polyprotein"/>
</dbReference>
<dbReference type="SUPFAM" id="SSF56672">
    <property type="entry name" value="DNA/RNA polymerases"/>
    <property type="match status" value="1"/>
</dbReference>
<dbReference type="Gene3D" id="1.10.340.70">
    <property type="match status" value="1"/>
</dbReference>
<dbReference type="Pfam" id="PF00078">
    <property type="entry name" value="RVT_1"/>
    <property type="match status" value="1"/>
</dbReference>
<evidence type="ECO:0000259" key="8">
    <source>
        <dbReference type="Pfam" id="PF17917"/>
    </source>
</evidence>
<keyword evidence="4" id="KW-0255">Endonuclease</keyword>
<dbReference type="OrthoDB" id="8035610at2759"/>
<dbReference type="InterPro" id="IPR000477">
    <property type="entry name" value="RT_dom"/>
</dbReference>
<dbReference type="Gene3D" id="3.10.10.10">
    <property type="entry name" value="HIV Type 1 Reverse Transcriptase, subunit A, domain 1"/>
    <property type="match status" value="1"/>
</dbReference>
<dbReference type="InterPro" id="IPR012337">
    <property type="entry name" value="RNaseH-like_sf"/>
</dbReference>
<dbReference type="InterPro" id="IPR041373">
    <property type="entry name" value="RT_RNaseH"/>
</dbReference>
<dbReference type="Pfam" id="PF17921">
    <property type="entry name" value="Integrase_H2C2"/>
    <property type="match status" value="1"/>
</dbReference>
<keyword evidence="3" id="KW-0540">Nuclease</keyword>
<evidence type="ECO:0000256" key="4">
    <source>
        <dbReference type="ARBA" id="ARBA00022759"/>
    </source>
</evidence>
<evidence type="ECO:0000256" key="1">
    <source>
        <dbReference type="ARBA" id="ARBA00022679"/>
    </source>
</evidence>
<dbReference type="GO" id="GO:0016787">
    <property type="term" value="F:hydrolase activity"/>
    <property type="evidence" value="ECO:0007669"/>
    <property type="project" value="UniProtKB-KW"/>
</dbReference>
<dbReference type="InterPro" id="IPR043502">
    <property type="entry name" value="DNA/RNA_pol_sf"/>
</dbReference>
<evidence type="ECO:0000256" key="2">
    <source>
        <dbReference type="ARBA" id="ARBA00022695"/>
    </source>
</evidence>
<dbReference type="InterPro" id="IPR043128">
    <property type="entry name" value="Rev_trsase/Diguanyl_cyclase"/>
</dbReference>
<dbReference type="FunFam" id="3.30.70.270:FF:000003">
    <property type="entry name" value="Transposon Ty3-G Gag-Pol polyprotein"/>
    <property type="match status" value="1"/>
</dbReference>
<dbReference type="GO" id="GO:0004519">
    <property type="term" value="F:endonuclease activity"/>
    <property type="evidence" value="ECO:0007669"/>
    <property type="project" value="UniProtKB-KW"/>
</dbReference>
<dbReference type="SUPFAM" id="SSF53098">
    <property type="entry name" value="Ribonuclease H-like"/>
    <property type="match status" value="1"/>
</dbReference>
<evidence type="ECO:0000259" key="9">
    <source>
        <dbReference type="Pfam" id="PF17921"/>
    </source>
</evidence>
<gene>
    <name evidence="10" type="ORF">PACLA_8A044225</name>
</gene>
<dbReference type="FunFam" id="1.10.340.70:FF:000003">
    <property type="entry name" value="Protein CBG25708"/>
    <property type="match status" value="1"/>
</dbReference>
<feature type="domain" description="Reverse transcriptase" evidence="7">
    <location>
        <begin position="114"/>
        <end position="164"/>
    </location>
</feature>
<dbReference type="PANTHER" id="PTHR37984:SF7">
    <property type="entry name" value="INTEGRASE CATALYTIC DOMAIN-CONTAINING PROTEIN"/>
    <property type="match status" value="1"/>
</dbReference>
<keyword evidence="11" id="KW-1185">Reference proteome</keyword>
<dbReference type="InterPro" id="IPR041588">
    <property type="entry name" value="Integrase_H2C2"/>
</dbReference>
<evidence type="ECO:0000256" key="5">
    <source>
        <dbReference type="ARBA" id="ARBA00022801"/>
    </source>
</evidence>
<proteinExistence type="predicted"/>
<dbReference type="AlphaFoldDB" id="A0A6S7JBA8"/>
<evidence type="ECO:0000256" key="3">
    <source>
        <dbReference type="ARBA" id="ARBA00022722"/>
    </source>
</evidence>
<reference evidence="10" key="1">
    <citation type="submission" date="2020-04" db="EMBL/GenBank/DDBJ databases">
        <authorList>
            <person name="Alioto T."/>
            <person name="Alioto T."/>
            <person name="Gomez Garrido J."/>
        </authorList>
    </citation>
    <scope>NUCLEOTIDE SEQUENCE</scope>
    <source>
        <strain evidence="10">A484AB</strain>
    </source>
</reference>
<evidence type="ECO:0000256" key="6">
    <source>
        <dbReference type="ARBA" id="ARBA00022918"/>
    </source>
</evidence>
<keyword evidence="2" id="KW-0548">Nucleotidyltransferase</keyword>
<feature type="domain" description="Reverse transcriptase RNase H-like" evidence="8">
    <location>
        <begin position="228"/>
        <end position="298"/>
    </location>
</feature>
<evidence type="ECO:0000259" key="7">
    <source>
        <dbReference type="Pfam" id="PF00078"/>
    </source>
</evidence>
<dbReference type="Pfam" id="PF17917">
    <property type="entry name" value="RT_RNaseH"/>
    <property type="match status" value="1"/>
</dbReference>
<feature type="domain" description="Integrase zinc-binding" evidence="9">
    <location>
        <begin position="368"/>
        <end position="421"/>
    </location>
</feature>
<comment type="caution">
    <text evidence="10">The sequence shown here is derived from an EMBL/GenBank/DDBJ whole genome shotgun (WGS) entry which is preliminary data.</text>
</comment>
<keyword evidence="1" id="KW-0808">Transferase</keyword>
<sequence length="724" mass="83769">MTPVINPSRTISAALRSRVKEELDDMERKNVIRKVEKPTDWFISMVVVEKPNGKLRICLDPKHLNKAIKREHFQLPTIEDITTRMANAKWFSQLDANHGYWQIPLDKDSVETDIDDILIHGTTEEEHDRRLESVLERCEKINLTLNKEKCEFKSREITYVGHKLTENGGKPDERKVKAINEMEAPTDKNDKGLSSTVFVYFGIATKPISSVANRGFTSKLYLRKDGYSMAYASSSFTETESRYAEIEKELLGVQFNLDRFHQYVYGKEVYVELDHKSLEMIAKKSLALAPPRLQRLLLRKQKNGAARYVVKSPFETDEQMENEINLHNGWPDQRESVLLSVLPYWNIRDELSVIDGIILKGDRTRIVVPLAMRKDMLQRIHHGHMGIEKSKGSARDALYWPLMCKQIAEMVSKCTVCLEHRKESTKEPMIPFRVPTFPWEVVATDLFSLDNLDYLLIVDYLSRYFEVVKLPDTTSSTVITYTQSIFSQHGIPAEVSSQPTSNGLAERTVQTIKDLLVKSKKDQRDPYLSLLEYRNTPIDDVGSPAQLLMNRRLRSRFPQTISQLNPRIPDRVEVKTKLNLKQQKQKFYYDRQSKSITKLHERDRIRVRMKGSRKPGVVTREEETPRSYRVQIDDGGEYRRNRRMLLKSVEPDPVAEDMFSDEIPSTRIRSIPSLENVEALATLDETQSQSSTITEIIPPSTEVRTTSRGRIIKRPSRFNDFIMK</sequence>
<dbReference type="PANTHER" id="PTHR37984">
    <property type="entry name" value="PROTEIN CBG26694"/>
    <property type="match status" value="1"/>
</dbReference>
<evidence type="ECO:0000313" key="10">
    <source>
        <dbReference type="EMBL" id="CAB4009628.1"/>
    </source>
</evidence>
<dbReference type="InterPro" id="IPR036397">
    <property type="entry name" value="RNaseH_sf"/>
</dbReference>
<dbReference type="Gene3D" id="3.30.420.10">
    <property type="entry name" value="Ribonuclease H-like superfamily/Ribonuclease H"/>
    <property type="match status" value="1"/>
</dbReference>
<dbReference type="GO" id="GO:0003964">
    <property type="term" value="F:RNA-directed DNA polymerase activity"/>
    <property type="evidence" value="ECO:0007669"/>
    <property type="project" value="UniProtKB-KW"/>
</dbReference>
<organism evidence="10 11">
    <name type="scientific">Paramuricea clavata</name>
    <name type="common">Red gorgonian</name>
    <name type="synonym">Violescent sea-whip</name>
    <dbReference type="NCBI Taxonomy" id="317549"/>
    <lineage>
        <taxon>Eukaryota</taxon>
        <taxon>Metazoa</taxon>
        <taxon>Cnidaria</taxon>
        <taxon>Anthozoa</taxon>
        <taxon>Octocorallia</taxon>
        <taxon>Malacalcyonacea</taxon>
        <taxon>Plexauridae</taxon>
        <taxon>Paramuricea</taxon>
    </lineage>
</organism>
<dbReference type="EMBL" id="CACRXK020006519">
    <property type="protein sequence ID" value="CAB4009628.1"/>
    <property type="molecule type" value="Genomic_DNA"/>
</dbReference>
<evidence type="ECO:0000313" key="11">
    <source>
        <dbReference type="Proteomes" id="UP001152795"/>
    </source>
</evidence>
<dbReference type="Gene3D" id="3.30.70.270">
    <property type="match status" value="1"/>
</dbReference>